<dbReference type="EMBL" id="VSRR010000623">
    <property type="protein sequence ID" value="MPC17815.1"/>
    <property type="molecule type" value="Genomic_DNA"/>
</dbReference>
<evidence type="ECO:0000256" key="1">
    <source>
        <dbReference type="SAM" id="Coils"/>
    </source>
</evidence>
<dbReference type="OrthoDB" id="264785at2759"/>
<organism evidence="2 3">
    <name type="scientific">Portunus trituberculatus</name>
    <name type="common">Swimming crab</name>
    <name type="synonym">Neptunus trituberculatus</name>
    <dbReference type="NCBI Taxonomy" id="210409"/>
    <lineage>
        <taxon>Eukaryota</taxon>
        <taxon>Metazoa</taxon>
        <taxon>Ecdysozoa</taxon>
        <taxon>Arthropoda</taxon>
        <taxon>Crustacea</taxon>
        <taxon>Multicrustacea</taxon>
        <taxon>Malacostraca</taxon>
        <taxon>Eumalacostraca</taxon>
        <taxon>Eucarida</taxon>
        <taxon>Decapoda</taxon>
        <taxon>Pleocyemata</taxon>
        <taxon>Brachyura</taxon>
        <taxon>Eubrachyura</taxon>
        <taxon>Portunoidea</taxon>
        <taxon>Portunidae</taxon>
        <taxon>Portuninae</taxon>
        <taxon>Portunus</taxon>
    </lineage>
</organism>
<evidence type="ECO:0000313" key="3">
    <source>
        <dbReference type="Proteomes" id="UP000324222"/>
    </source>
</evidence>
<proteinExistence type="predicted"/>
<keyword evidence="1" id="KW-0175">Coiled coil</keyword>
<feature type="coiled-coil region" evidence="1">
    <location>
        <begin position="63"/>
        <end position="138"/>
    </location>
</feature>
<name>A0A5B7D9I0_PORTR</name>
<gene>
    <name evidence="2" type="ORF">E2C01_010681</name>
</gene>
<accession>A0A5B7D9I0</accession>
<sequence length="189" mass="21141">MRDALSPSPLTAHLGQLLWSLATQQRAVLLLGGFEATTEDKEEAPAASATITNTADGEETVTVEELEEQLKQSHAETAAVREQVTALTQQLATSVPRAEALIARRDLERRIETLTRDNQTLTEAVEKEQKEREWLEGELRAQYEAAEGTDQEMTNLQTFVRKLHALVEDKTKTLDTQKVLRQPSECEDT</sequence>
<protein>
    <submittedName>
        <fullName evidence="2">Uncharacterized protein</fullName>
    </submittedName>
</protein>
<comment type="caution">
    <text evidence="2">The sequence shown here is derived from an EMBL/GenBank/DDBJ whole genome shotgun (WGS) entry which is preliminary data.</text>
</comment>
<dbReference type="Proteomes" id="UP000324222">
    <property type="component" value="Unassembled WGS sequence"/>
</dbReference>
<dbReference type="AlphaFoldDB" id="A0A5B7D9I0"/>
<keyword evidence="3" id="KW-1185">Reference proteome</keyword>
<evidence type="ECO:0000313" key="2">
    <source>
        <dbReference type="EMBL" id="MPC17815.1"/>
    </source>
</evidence>
<reference evidence="2 3" key="1">
    <citation type="submission" date="2019-05" db="EMBL/GenBank/DDBJ databases">
        <title>Another draft genome of Portunus trituberculatus and its Hox gene families provides insights of decapod evolution.</title>
        <authorList>
            <person name="Jeong J.-H."/>
            <person name="Song I."/>
            <person name="Kim S."/>
            <person name="Choi T."/>
            <person name="Kim D."/>
            <person name="Ryu S."/>
            <person name="Kim W."/>
        </authorList>
    </citation>
    <scope>NUCLEOTIDE SEQUENCE [LARGE SCALE GENOMIC DNA]</scope>
    <source>
        <tissue evidence="2">Muscle</tissue>
    </source>
</reference>